<organism evidence="2 3">
    <name type="scientific">Triparma laevis f. longispina</name>
    <dbReference type="NCBI Taxonomy" id="1714387"/>
    <lineage>
        <taxon>Eukaryota</taxon>
        <taxon>Sar</taxon>
        <taxon>Stramenopiles</taxon>
        <taxon>Ochrophyta</taxon>
        <taxon>Bolidophyceae</taxon>
        <taxon>Parmales</taxon>
        <taxon>Triparmaceae</taxon>
        <taxon>Triparma</taxon>
    </lineage>
</organism>
<accession>A0A9W7F469</accession>
<comment type="caution">
    <text evidence="2">The sequence shown here is derived from an EMBL/GenBank/DDBJ whole genome shotgun (WGS) entry which is preliminary data.</text>
</comment>
<evidence type="ECO:0000256" key="1">
    <source>
        <dbReference type="SAM" id="SignalP"/>
    </source>
</evidence>
<evidence type="ECO:0000313" key="2">
    <source>
        <dbReference type="EMBL" id="GMI00289.1"/>
    </source>
</evidence>
<reference evidence="3" key="1">
    <citation type="journal article" date="2023" name="Commun. Biol.">
        <title>Genome analysis of Parmales, the sister group of diatoms, reveals the evolutionary specialization of diatoms from phago-mixotrophs to photoautotrophs.</title>
        <authorList>
            <person name="Ban H."/>
            <person name="Sato S."/>
            <person name="Yoshikawa S."/>
            <person name="Yamada K."/>
            <person name="Nakamura Y."/>
            <person name="Ichinomiya M."/>
            <person name="Sato N."/>
            <person name="Blanc-Mathieu R."/>
            <person name="Endo H."/>
            <person name="Kuwata A."/>
            <person name="Ogata H."/>
        </authorList>
    </citation>
    <scope>NUCLEOTIDE SEQUENCE [LARGE SCALE GENOMIC DNA]</scope>
    <source>
        <strain evidence="3">NIES 3700</strain>
    </source>
</reference>
<sequence length="104" mass="11652">MKKNKVVPMLSSTLTALAVFSLPEANLFVENLNKDIETENEKVIQMENVVQNVQTYSGAEDGMINTARGLIQGMKLKGVIPFTDFKSTFSSTKFLTWLLQHERG</sequence>
<dbReference type="EMBL" id="BRXW01000021">
    <property type="protein sequence ID" value="GMI00289.1"/>
    <property type="molecule type" value="Genomic_DNA"/>
</dbReference>
<evidence type="ECO:0000313" key="3">
    <source>
        <dbReference type="Proteomes" id="UP001165122"/>
    </source>
</evidence>
<dbReference type="Proteomes" id="UP001165122">
    <property type="component" value="Unassembled WGS sequence"/>
</dbReference>
<keyword evidence="3" id="KW-1185">Reference proteome</keyword>
<keyword evidence="1" id="KW-0732">Signal</keyword>
<name>A0A9W7F469_9STRA</name>
<dbReference type="AlphaFoldDB" id="A0A9W7F469"/>
<protein>
    <submittedName>
        <fullName evidence="2">Uncharacterized protein</fullName>
    </submittedName>
</protein>
<feature type="signal peptide" evidence="1">
    <location>
        <begin position="1"/>
        <end position="21"/>
    </location>
</feature>
<feature type="chain" id="PRO_5040816723" evidence="1">
    <location>
        <begin position="22"/>
        <end position="104"/>
    </location>
</feature>
<proteinExistence type="predicted"/>
<gene>
    <name evidence="2" type="ORF">TrLO_g11348</name>
</gene>